<keyword evidence="4 7" id="KW-0812">Transmembrane</keyword>
<organism evidence="8">
    <name type="scientific">hydrothermal vent metagenome</name>
    <dbReference type="NCBI Taxonomy" id="652676"/>
    <lineage>
        <taxon>unclassified sequences</taxon>
        <taxon>metagenomes</taxon>
        <taxon>ecological metagenomes</taxon>
    </lineage>
</organism>
<protein>
    <submittedName>
        <fullName evidence="8">Sulfite reduction-associated complex DsrMKJOP protein DsrP (= HmeB)</fullName>
    </submittedName>
</protein>
<comment type="subcellular location">
    <subcellularLocation>
        <location evidence="1">Cell membrane</location>
        <topology evidence="1">Multi-pass membrane protein</topology>
    </subcellularLocation>
</comment>
<gene>
    <name evidence="8" type="ORF">MNBD_GAMMA15-1556</name>
</gene>
<keyword evidence="6 7" id="KW-0472">Membrane</keyword>
<name>A0A3B0YW39_9ZZZZ</name>
<evidence type="ECO:0000313" key="8">
    <source>
        <dbReference type="EMBL" id="VAW72606.1"/>
    </source>
</evidence>
<dbReference type="GO" id="GO:0005886">
    <property type="term" value="C:plasma membrane"/>
    <property type="evidence" value="ECO:0007669"/>
    <property type="project" value="UniProtKB-SubCell"/>
</dbReference>
<sequence>MKQVLNYREIEGKSTGFWILLGGLGILIALAMGAVLYMEHEGHYVTGMNNQIVWGMPHVFAIFLIVAASGALNVASIGTVFGKALYKPLGRLSGLLAISLLMGGLMVLVLDLGRPDRLIVAMTYYNFKSIFAWNIILYNGFLAITAVYLWLMMERKMNKYYPAAGFIAFIWRLILTTGTGSIFGFLVARQAYDAALLAPMFVIMSFAFGLAAFILVLMATYSWTNRPLGDAILFRLKNLLGVFVGAVLYFVIVYHLTNLYATEHHGVERFILLDGGIFTKLFWIVQILLGSLLPLAMLYHPTIGKSRPAIATAAILVIVGGFAQLYVLLIGGQAYPLEMFPGYEVTSSFFDGQINSYSPSLWEITLGAGGVAISLIMVTIAVRVLKFLPVSLEDSVVDPHAAKAD</sequence>
<feature type="transmembrane region" description="Helical" evidence="7">
    <location>
        <begin position="239"/>
        <end position="257"/>
    </location>
</feature>
<evidence type="ECO:0000256" key="1">
    <source>
        <dbReference type="ARBA" id="ARBA00004651"/>
    </source>
</evidence>
<dbReference type="InterPro" id="IPR052049">
    <property type="entry name" value="Electron_transfer_protein"/>
</dbReference>
<reference evidence="8" key="1">
    <citation type="submission" date="2018-06" db="EMBL/GenBank/DDBJ databases">
        <authorList>
            <person name="Zhirakovskaya E."/>
        </authorList>
    </citation>
    <scope>NUCLEOTIDE SEQUENCE</scope>
</reference>
<feature type="transmembrane region" description="Helical" evidence="7">
    <location>
        <begin position="194"/>
        <end position="218"/>
    </location>
</feature>
<feature type="transmembrane region" description="Helical" evidence="7">
    <location>
        <begin position="163"/>
        <end position="188"/>
    </location>
</feature>
<evidence type="ECO:0000256" key="7">
    <source>
        <dbReference type="SAM" id="Phobius"/>
    </source>
</evidence>
<evidence type="ECO:0000256" key="3">
    <source>
        <dbReference type="ARBA" id="ARBA00022475"/>
    </source>
</evidence>
<dbReference type="Gene3D" id="1.20.1630.10">
    <property type="entry name" value="Formate dehydrogenase/DMSO reductase domain"/>
    <property type="match status" value="1"/>
</dbReference>
<keyword evidence="5 7" id="KW-1133">Transmembrane helix</keyword>
<dbReference type="AlphaFoldDB" id="A0A3B0YW39"/>
<evidence type="ECO:0000256" key="5">
    <source>
        <dbReference type="ARBA" id="ARBA00022989"/>
    </source>
</evidence>
<dbReference type="EMBL" id="UOFN01000002">
    <property type="protein sequence ID" value="VAW72606.1"/>
    <property type="molecule type" value="Genomic_DNA"/>
</dbReference>
<feature type="transmembrane region" description="Helical" evidence="7">
    <location>
        <begin position="310"/>
        <end position="331"/>
    </location>
</feature>
<evidence type="ECO:0000256" key="2">
    <source>
        <dbReference type="ARBA" id="ARBA00008929"/>
    </source>
</evidence>
<evidence type="ECO:0000256" key="4">
    <source>
        <dbReference type="ARBA" id="ARBA00022692"/>
    </source>
</evidence>
<keyword evidence="3" id="KW-1003">Cell membrane</keyword>
<feature type="transmembrane region" description="Helical" evidence="7">
    <location>
        <begin position="130"/>
        <end position="151"/>
    </location>
</feature>
<dbReference type="PANTHER" id="PTHR34856">
    <property type="entry name" value="PROTEIN NRFD"/>
    <property type="match status" value="1"/>
</dbReference>
<feature type="transmembrane region" description="Helical" evidence="7">
    <location>
        <begin position="16"/>
        <end position="38"/>
    </location>
</feature>
<comment type="similarity">
    <text evidence="2">Belongs to the NrfD family.</text>
</comment>
<feature type="transmembrane region" description="Helical" evidence="7">
    <location>
        <begin position="277"/>
        <end position="298"/>
    </location>
</feature>
<feature type="transmembrane region" description="Helical" evidence="7">
    <location>
        <begin position="364"/>
        <end position="385"/>
    </location>
</feature>
<feature type="transmembrane region" description="Helical" evidence="7">
    <location>
        <begin position="92"/>
        <end position="110"/>
    </location>
</feature>
<dbReference type="PANTHER" id="PTHR34856:SF2">
    <property type="entry name" value="PROTEIN NRFD"/>
    <property type="match status" value="1"/>
</dbReference>
<dbReference type="Pfam" id="PF03916">
    <property type="entry name" value="NrfD"/>
    <property type="match status" value="1"/>
</dbReference>
<accession>A0A3B0YW39</accession>
<proteinExistence type="inferred from homology"/>
<evidence type="ECO:0000256" key="6">
    <source>
        <dbReference type="ARBA" id="ARBA00023136"/>
    </source>
</evidence>
<feature type="transmembrane region" description="Helical" evidence="7">
    <location>
        <begin position="58"/>
        <end position="80"/>
    </location>
</feature>
<dbReference type="InterPro" id="IPR005614">
    <property type="entry name" value="NrfD-like"/>
</dbReference>